<evidence type="ECO:0000256" key="2">
    <source>
        <dbReference type="ARBA" id="ARBA00022723"/>
    </source>
</evidence>
<evidence type="ECO:0000259" key="9">
    <source>
        <dbReference type="PROSITE" id="PS50157"/>
    </source>
</evidence>
<keyword evidence="4 7" id="KW-0863">Zinc-finger</keyword>
<evidence type="ECO:0000256" key="3">
    <source>
        <dbReference type="ARBA" id="ARBA00022737"/>
    </source>
</evidence>
<dbReference type="CDD" id="cd12148">
    <property type="entry name" value="fungal_TF_MHR"/>
    <property type="match status" value="1"/>
</dbReference>
<proteinExistence type="predicted"/>
<gene>
    <name evidence="10" type="ORF">NW755_008473</name>
</gene>
<feature type="compositionally biased region" description="Polar residues" evidence="8">
    <location>
        <begin position="8"/>
        <end position="26"/>
    </location>
</feature>
<name>A0A9W8R467_9HYPO</name>
<dbReference type="Proteomes" id="UP001152087">
    <property type="component" value="Unassembled WGS sequence"/>
</dbReference>
<dbReference type="InterPro" id="IPR013087">
    <property type="entry name" value="Znf_C2H2_type"/>
</dbReference>
<dbReference type="SMART" id="SM00355">
    <property type="entry name" value="ZnF_C2H2"/>
    <property type="match status" value="2"/>
</dbReference>
<dbReference type="SUPFAM" id="SSF57667">
    <property type="entry name" value="beta-beta-alpha zinc fingers"/>
    <property type="match status" value="1"/>
</dbReference>
<dbReference type="PANTHER" id="PTHR40626:SF30">
    <property type="entry name" value="FINGER DOMAIN PROTEIN, PUTATIVE (AFU_ORTHOLOGUE AFUA_4G13600)-RELATED"/>
    <property type="match status" value="1"/>
</dbReference>
<dbReference type="Gene3D" id="3.30.160.60">
    <property type="entry name" value="Classic Zinc Finger"/>
    <property type="match status" value="2"/>
</dbReference>
<keyword evidence="2" id="KW-0479">Metal-binding</keyword>
<comment type="subcellular location">
    <subcellularLocation>
        <location evidence="1">Nucleus</location>
    </subcellularLocation>
</comment>
<keyword evidence="3" id="KW-0677">Repeat</keyword>
<evidence type="ECO:0000313" key="10">
    <source>
        <dbReference type="EMBL" id="KAJ4185480.1"/>
    </source>
</evidence>
<dbReference type="PROSITE" id="PS00028">
    <property type="entry name" value="ZINC_FINGER_C2H2_1"/>
    <property type="match status" value="2"/>
</dbReference>
<evidence type="ECO:0000256" key="6">
    <source>
        <dbReference type="ARBA" id="ARBA00023242"/>
    </source>
</evidence>
<dbReference type="GO" id="GO:0008270">
    <property type="term" value="F:zinc ion binding"/>
    <property type="evidence" value="ECO:0007669"/>
    <property type="project" value="UniProtKB-KW"/>
</dbReference>
<dbReference type="Pfam" id="PF04082">
    <property type="entry name" value="Fungal_trans"/>
    <property type="match status" value="1"/>
</dbReference>
<keyword evidence="6" id="KW-0539">Nucleus</keyword>
<feature type="region of interest" description="Disordered" evidence="8">
    <location>
        <begin position="110"/>
        <end position="150"/>
    </location>
</feature>
<dbReference type="GO" id="GO:0000978">
    <property type="term" value="F:RNA polymerase II cis-regulatory region sequence-specific DNA binding"/>
    <property type="evidence" value="ECO:0007669"/>
    <property type="project" value="InterPro"/>
</dbReference>
<dbReference type="GO" id="GO:0000785">
    <property type="term" value="C:chromatin"/>
    <property type="evidence" value="ECO:0007669"/>
    <property type="project" value="TreeGrafter"/>
</dbReference>
<dbReference type="GO" id="GO:0006351">
    <property type="term" value="P:DNA-templated transcription"/>
    <property type="evidence" value="ECO:0007669"/>
    <property type="project" value="InterPro"/>
</dbReference>
<feature type="domain" description="C2H2-type" evidence="9">
    <location>
        <begin position="60"/>
        <end position="87"/>
    </location>
</feature>
<dbReference type="InterPro" id="IPR036236">
    <property type="entry name" value="Znf_C2H2_sf"/>
</dbReference>
<comment type="caution">
    <text evidence="10">The sequence shown here is derived from an EMBL/GenBank/DDBJ whole genome shotgun (WGS) entry which is preliminary data.</text>
</comment>
<dbReference type="AlphaFoldDB" id="A0A9W8R467"/>
<sequence>MTSRRRSNTSLDSLELSNQPGPSSNAPMRPFTAGVGNEPHVKLTPITRKISKAKKGVPVHTCDRCPKTFSRAEHLRRHQLSHSPPDLCCQVPGCNKTFYRKDLLDRHIQRHEQEKGAKDPKPPASRRNSKTSTQTCSNMTQETGLKMPDNLNGPRMGAMAGSTNNSTMVSGSWTSMPAAPSPVFGDMGLPLPGYAEGDTFSSADQIPTSTSPSHRYHQVGFSAFPAASEAVPEYLKVYWDKVHPNYPIIHKHTFGKATVAAAEHIEVLRYAMAAVATQYLADKDDRMKGAQLHAYAWQKSKLFTQADEWPLPVKQTVLLCEYYARFRGRKSQSYKPSPRFTSLYHRVVGGQNKSAPFLSTRDTQRAWKTWIETEAHRRLVAACFLLDVHSSRYHEGQHVSAAGLDYSSPSTLPIPLTGDTTQLWEAKDAQSWAKTRTKKSPKTLCNTNLGTLAASNIVTAPPFDASILLAAYSLFLSPLQSPTQASPMDNLKGIQTETAPISKLFPGSAVANTYLALQYTPLYCLLSVAGESWVFNKKVPEVSAYAEHQKVVEQWRRSDISAVAVVFAARALKAFLSLGARSNQAEENKAEETRRKTVPWTDISDYWGVYVCALICWAFSCTGDGDRSNTPVSRETAAQWILAASDMEPADVQSQVQRYEARGAVKLAREALAADCLGGRNIMFEDAVGVLKQLEGKSVG</sequence>
<reference evidence="10" key="1">
    <citation type="submission" date="2022-09" db="EMBL/GenBank/DDBJ databases">
        <title>Fusarium specimens isolated from Avocado Roots.</title>
        <authorList>
            <person name="Stajich J."/>
            <person name="Roper C."/>
            <person name="Heimlech-Rivalta G."/>
        </authorList>
    </citation>
    <scope>NUCLEOTIDE SEQUENCE</scope>
    <source>
        <strain evidence="10">A02</strain>
    </source>
</reference>
<dbReference type="EMBL" id="JAOQAV010000023">
    <property type="protein sequence ID" value="KAJ4185480.1"/>
    <property type="molecule type" value="Genomic_DNA"/>
</dbReference>
<dbReference type="InterPro" id="IPR007219">
    <property type="entry name" value="XnlR_reg_dom"/>
</dbReference>
<dbReference type="PROSITE" id="PS50157">
    <property type="entry name" value="ZINC_FINGER_C2H2_2"/>
    <property type="match status" value="2"/>
</dbReference>
<organism evidence="10 11">
    <name type="scientific">Fusarium falciforme</name>
    <dbReference type="NCBI Taxonomy" id="195108"/>
    <lineage>
        <taxon>Eukaryota</taxon>
        <taxon>Fungi</taxon>
        <taxon>Dikarya</taxon>
        <taxon>Ascomycota</taxon>
        <taxon>Pezizomycotina</taxon>
        <taxon>Sordariomycetes</taxon>
        <taxon>Hypocreomycetidae</taxon>
        <taxon>Hypocreales</taxon>
        <taxon>Nectriaceae</taxon>
        <taxon>Fusarium</taxon>
        <taxon>Fusarium solani species complex</taxon>
    </lineage>
</organism>
<keyword evidence="5" id="KW-0862">Zinc</keyword>
<dbReference type="GO" id="GO:0000981">
    <property type="term" value="F:DNA-binding transcription factor activity, RNA polymerase II-specific"/>
    <property type="evidence" value="ECO:0007669"/>
    <property type="project" value="InterPro"/>
</dbReference>
<dbReference type="PANTHER" id="PTHR40626">
    <property type="entry name" value="MIP31509P"/>
    <property type="match status" value="1"/>
</dbReference>
<protein>
    <recommendedName>
        <fullName evidence="9">C2H2-type domain-containing protein</fullName>
    </recommendedName>
</protein>
<feature type="compositionally biased region" description="Basic and acidic residues" evidence="8">
    <location>
        <begin position="110"/>
        <end position="121"/>
    </location>
</feature>
<dbReference type="InterPro" id="IPR051059">
    <property type="entry name" value="VerF-like"/>
</dbReference>
<evidence type="ECO:0000256" key="7">
    <source>
        <dbReference type="PROSITE-ProRule" id="PRU00042"/>
    </source>
</evidence>
<dbReference type="Pfam" id="PF00096">
    <property type="entry name" value="zf-C2H2"/>
    <property type="match status" value="2"/>
</dbReference>
<feature type="domain" description="C2H2-type" evidence="9">
    <location>
        <begin position="87"/>
        <end position="116"/>
    </location>
</feature>
<dbReference type="GO" id="GO:0005634">
    <property type="term" value="C:nucleus"/>
    <property type="evidence" value="ECO:0007669"/>
    <property type="project" value="UniProtKB-SubCell"/>
</dbReference>
<feature type="region of interest" description="Disordered" evidence="8">
    <location>
        <begin position="1"/>
        <end position="39"/>
    </location>
</feature>
<evidence type="ECO:0000256" key="1">
    <source>
        <dbReference type="ARBA" id="ARBA00004123"/>
    </source>
</evidence>
<evidence type="ECO:0000256" key="4">
    <source>
        <dbReference type="ARBA" id="ARBA00022771"/>
    </source>
</evidence>
<evidence type="ECO:0000256" key="5">
    <source>
        <dbReference type="ARBA" id="ARBA00022833"/>
    </source>
</evidence>
<feature type="compositionally biased region" description="Polar residues" evidence="8">
    <location>
        <begin position="130"/>
        <end position="143"/>
    </location>
</feature>
<evidence type="ECO:0000256" key="8">
    <source>
        <dbReference type="SAM" id="MobiDB-lite"/>
    </source>
</evidence>
<evidence type="ECO:0000313" key="11">
    <source>
        <dbReference type="Proteomes" id="UP001152087"/>
    </source>
</evidence>
<accession>A0A9W8R467</accession>
<keyword evidence="11" id="KW-1185">Reference proteome</keyword>